<dbReference type="InterPro" id="IPR001750">
    <property type="entry name" value="ND/Mrp_TM"/>
</dbReference>
<comment type="catalytic activity">
    <reaction evidence="17 18">
        <text>a ubiquinone + NADH + 5 H(+)(in) = a ubiquinol + NAD(+) + 4 H(+)(out)</text>
        <dbReference type="Rhea" id="RHEA:29091"/>
        <dbReference type="Rhea" id="RHEA-COMP:9565"/>
        <dbReference type="Rhea" id="RHEA-COMP:9566"/>
        <dbReference type="ChEBI" id="CHEBI:15378"/>
        <dbReference type="ChEBI" id="CHEBI:16389"/>
        <dbReference type="ChEBI" id="CHEBI:17976"/>
        <dbReference type="ChEBI" id="CHEBI:57540"/>
        <dbReference type="ChEBI" id="CHEBI:57945"/>
        <dbReference type="EC" id="7.1.1.2"/>
    </reaction>
</comment>
<dbReference type="PANTHER" id="PTHR46552">
    <property type="entry name" value="NADH-UBIQUINONE OXIDOREDUCTASE CHAIN 2"/>
    <property type="match status" value="1"/>
</dbReference>
<feature type="transmembrane region" description="Helical" evidence="18">
    <location>
        <begin position="183"/>
        <end position="215"/>
    </location>
</feature>
<keyword evidence="9 18" id="KW-0999">Mitochondrion inner membrane</keyword>
<dbReference type="AlphaFoldDB" id="A0A346RIG4"/>
<evidence type="ECO:0000256" key="14">
    <source>
        <dbReference type="ARBA" id="ARBA00023075"/>
    </source>
</evidence>
<keyword evidence="6" id="KW-0813">Transport</keyword>
<keyword evidence="14 18" id="KW-0830">Ubiquinone</keyword>
<evidence type="ECO:0000256" key="12">
    <source>
        <dbReference type="ARBA" id="ARBA00022989"/>
    </source>
</evidence>
<feature type="transmembrane region" description="Helical" evidence="18">
    <location>
        <begin position="276"/>
        <end position="294"/>
    </location>
</feature>
<keyword evidence="15 18" id="KW-0496">Mitochondrion</keyword>
<dbReference type="InterPro" id="IPR050175">
    <property type="entry name" value="Complex_I_Subunit_2"/>
</dbReference>
<evidence type="ECO:0000256" key="1">
    <source>
        <dbReference type="ARBA" id="ARBA00003257"/>
    </source>
</evidence>
<evidence type="ECO:0000313" key="20">
    <source>
        <dbReference type="EMBL" id="AXS65861.1"/>
    </source>
</evidence>
<evidence type="ECO:0000256" key="18">
    <source>
        <dbReference type="RuleBase" id="RU003403"/>
    </source>
</evidence>
<evidence type="ECO:0000256" key="10">
    <source>
        <dbReference type="ARBA" id="ARBA00022967"/>
    </source>
</evidence>
<dbReference type="GO" id="GO:0006120">
    <property type="term" value="P:mitochondrial electron transport, NADH to ubiquinone"/>
    <property type="evidence" value="ECO:0007669"/>
    <property type="project" value="InterPro"/>
</dbReference>
<keyword evidence="7 18" id="KW-0679">Respiratory chain</keyword>
<evidence type="ECO:0000256" key="11">
    <source>
        <dbReference type="ARBA" id="ARBA00022982"/>
    </source>
</evidence>
<evidence type="ECO:0000256" key="7">
    <source>
        <dbReference type="ARBA" id="ARBA00022660"/>
    </source>
</evidence>
<evidence type="ECO:0000256" key="13">
    <source>
        <dbReference type="ARBA" id="ARBA00023027"/>
    </source>
</evidence>
<feature type="transmembrane region" description="Helical" evidence="18">
    <location>
        <begin position="7"/>
        <end position="27"/>
    </location>
</feature>
<feature type="transmembrane region" description="Helical" evidence="18">
    <location>
        <begin position="57"/>
        <end position="79"/>
    </location>
</feature>
<dbReference type="EC" id="7.1.1.2" evidence="4 18"/>
<sequence length="337" mass="38615">MFQLNKMIFLNSLILGTLISISSYSWMTMWMGLEINLLSIIPLMNSSMNSYSTESSIKYFLTQALASLILMFSVILMLNLNEIINPLMNQLMLWMMNSALLTKLGAAPFHFWLPEVMEGLSWMNCLILLTWQKIAPLILMMNNKCSSNFITFVSLTSIMMGSISMINQISLRKILAFSSINHLGWMIMATLVSFSIWLTYFCIYSLLTITMIFLFKKTKSFYIKQLSNSLNKKKMIKMLFMLNLLSLGGLPPFLGFLPKWMIINSLSQNEMVLETIIMIILSLISLYMYIHLSYISIITQTTESKIPTFNKQNLLISSLSLLSLNLILISTFLLNSL</sequence>
<evidence type="ECO:0000256" key="4">
    <source>
        <dbReference type="ARBA" id="ARBA00012944"/>
    </source>
</evidence>
<organism evidence="20">
    <name type="scientific">Tenebrionoidea sp. 10 KM-2017</name>
    <dbReference type="NCBI Taxonomy" id="2219465"/>
    <lineage>
        <taxon>Eukaryota</taxon>
        <taxon>Metazoa</taxon>
        <taxon>Ecdysozoa</taxon>
        <taxon>Arthropoda</taxon>
        <taxon>Hexapoda</taxon>
        <taxon>Insecta</taxon>
        <taxon>Pterygota</taxon>
        <taxon>Neoptera</taxon>
        <taxon>Endopterygota</taxon>
        <taxon>Coleoptera</taxon>
        <taxon>Polyphaga</taxon>
        <taxon>Cucujiformia</taxon>
    </lineage>
</organism>
<keyword evidence="8 18" id="KW-0812">Transmembrane</keyword>
<evidence type="ECO:0000256" key="6">
    <source>
        <dbReference type="ARBA" id="ARBA00022448"/>
    </source>
</evidence>
<evidence type="ECO:0000259" key="19">
    <source>
        <dbReference type="Pfam" id="PF00361"/>
    </source>
</evidence>
<name>A0A346RIG4_9CUCU</name>
<keyword evidence="11 18" id="KW-0249">Electron transport</keyword>
<dbReference type="InterPro" id="IPR003917">
    <property type="entry name" value="NADH_UbQ_OxRdtase_chain2"/>
</dbReference>
<evidence type="ECO:0000256" key="8">
    <source>
        <dbReference type="ARBA" id="ARBA00022692"/>
    </source>
</evidence>
<reference evidence="20" key="1">
    <citation type="journal article" date="2018" name="J. ISSAAS">
        <title>The contribution of mitochondrial metagenomics to large-scale data mining and phylogenetic analysis of Coleoptera.</title>
        <authorList>
            <person name="Miller K."/>
            <person name="Linard B."/>
            <person name="Motyka M."/>
            <person name="Bocek M."/>
            <person name="Vogler A.P."/>
        </authorList>
    </citation>
    <scope>NUCLEOTIDE SEQUENCE</scope>
</reference>
<comment type="function">
    <text evidence="18">Core subunit of the mitochondrial membrane respiratory chain NADH dehydrogenase (Complex I) which catalyzes electron transfer from NADH through the respiratory chain, using ubiquinone as an electron acceptor. Essential for the catalytic activity and assembly of complex I.</text>
</comment>
<dbReference type="GO" id="GO:0008137">
    <property type="term" value="F:NADH dehydrogenase (ubiquinone) activity"/>
    <property type="evidence" value="ECO:0007669"/>
    <property type="project" value="UniProtKB-EC"/>
</dbReference>
<evidence type="ECO:0000256" key="5">
    <source>
        <dbReference type="ARBA" id="ARBA00021008"/>
    </source>
</evidence>
<dbReference type="PRINTS" id="PR01436">
    <property type="entry name" value="NADHDHGNASE2"/>
</dbReference>
<keyword evidence="10 18" id="KW-1278">Translocase</keyword>
<keyword evidence="13 18" id="KW-0520">NAD</keyword>
<dbReference type="EMBL" id="MG193447">
    <property type="protein sequence ID" value="AXS65861.1"/>
    <property type="molecule type" value="Genomic_DNA"/>
</dbReference>
<comment type="similarity">
    <text evidence="3 18">Belongs to the complex I subunit 2 family.</text>
</comment>
<accession>A0A346RIG4</accession>
<evidence type="ECO:0000256" key="3">
    <source>
        <dbReference type="ARBA" id="ARBA00007012"/>
    </source>
</evidence>
<comment type="function">
    <text evidence="1">Core subunit of the mitochondrial membrane respiratory chain NADH dehydrogenase (Complex I) that is believed to belong to the minimal assembly required for catalysis. Complex I functions in the transfer of electrons from NADH to the respiratory chain. The immediate electron acceptor for the enzyme is believed to be ubiquinone.</text>
</comment>
<evidence type="ECO:0000256" key="17">
    <source>
        <dbReference type="ARBA" id="ARBA00049551"/>
    </source>
</evidence>
<feature type="transmembrane region" description="Helical" evidence="18">
    <location>
        <begin position="152"/>
        <end position="171"/>
    </location>
</feature>
<evidence type="ECO:0000256" key="2">
    <source>
        <dbReference type="ARBA" id="ARBA00004448"/>
    </source>
</evidence>
<gene>
    <name evidence="20" type="primary">nad2</name>
</gene>
<dbReference type="GO" id="GO:0005743">
    <property type="term" value="C:mitochondrial inner membrane"/>
    <property type="evidence" value="ECO:0007669"/>
    <property type="project" value="UniProtKB-SubCell"/>
</dbReference>
<evidence type="ECO:0000256" key="16">
    <source>
        <dbReference type="ARBA" id="ARBA00023136"/>
    </source>
</evidence>
<feature type="transmembrane region" description="Helical" evidence="18">
    <location>
        <begin position="236"/>
        <end position="256"/>
    </location>
</feature>
<feature type="transmembrane region" description="Helical" evidence="18">
    <location>
        <begin position="314"/>
        <end position="334"/>
    </location>
</feature>
<dbReference type="PANTHER" id="PTHR46552:SF1">
    <property type="entry name" value="NADH-UBIQUINONE OXIDOREDUCTASE CHAIN 2"/>
    <property type="match status" value="1"/>
</dbReference>
<geneLocation type="mitochondrion" evidence="20"/>
<evidence type="ECO:0000256" key="15">
    <source>
        <dbReference type="ARBA" id="ARBA00023128"/>
    </source>
</evidence>
<comment type="subcellular location">
    <subcellularLocation>
        <location evidence="2 18">Mitochondrion inner membrane</location>
        <topology evidence="2 18">Multi-pass membrane protein</topology>
    </subcellularLocation>
</comment>
<protein>
    <recommendedName>
        <fullName evidence="5 18">NADH-ubiquinone oxidoreductase chain 2</fullName>
        <ecNumber evidence="4 18">7.1.1.2</ecNumber>
    </recommendedName>
</protein>
<keyword evidence="16 18" id="KW-0472">Membrane</keyword>
<feature type="domain" description="NADH:quinone oxidoreductase/Mrp antiporter transmembrane" evidence="19">
    <location>
        <begin position="23"/>
        <end position="285"/>
    </location>
</feature>
<evidence type="ECO:0000256" key="9">
    <source>
        <dbReference type="ARBA" id="ARBA00022792"/>
    </source>
</evidence>
<keyword evidence="12 18" id="KW-1133">Transmembrane helix</keyword>
<proteinExistence type="inferred from homology"/>
<dbReference type="Pfam" id="PF00361">
    <property type="entry name" value="Proton_antipo_M"/>
    <property type="match status" value="1"/>
</dbReference>